<sequence length="298" mass="30652">ATGDGTAPLPTGSLAATPATWPRRTPRPTPARIGPGPAPDLTEDPQEEPEGEPEVEPQEREFRPGGAAGMTGGEPEGEESEGDEDEDGDEESDGEDDDGGGDEDGGANGQRGEGSGGARYRLAVSRAERPATFVRSLARLLAAPGTSAHATPAPTWTGTRDPHAALLTWAQVDVAAHGAPDDAVLPAPGASVRTDALAEIGALTEELRAQSILQNGTVTVAEAGLDDVARLALVLARPDTPAYVSTLAALVARDTGRPVQVLGPDDLTHRFGPADGTPLTLYFDGNRFSVDPPAPEDD</sequence>
<protein>
    <submittedName>
        <fullName evidence="2">Uncharacterized protein</fullName>
    </submittedName>
</protein>
<feature type="region of interest" description="Disordered" evidence="1">
    <location>
        <begin position="1"/>
        <end position="117"/>
    </location>
</feature>
<feature type="compositionally biased region" description="Acidic residues" evidence="1">
    <location>
        <begin position="41"/>
        <end position="56"/>
    </location>
</feature>
<comment type="caution">
    <text evidence="2">The sequence shown here is derived from an EMBL/GenBank/DDBJ whole genome shotgun (WGS) entry which is preliminary data.</text>
</comment>
<accession>A0ABU4FE42</accession>
<feature type="compositionally biased region" description="Gly residues" evidence="1">
    <location>
        <begin position="106"/>
        <end position="117"/>
    </location>
</feature>
<dbReference type="EMBL" id="JAWMAJ010000076">
    <property type="protein sequence ID" value="MDV7218846.1"/>
    <property type="molecule type" value="Genomic_DNA"/>
</dbReference>
<evidence type="ECO:0000256" key="1">
    <source>
        <dbReference type="SAM" id="MobiDB-lite"/>
    </source>
</evidence>
<dbReference type="Proteomes" id="UP001187346">
    <property type="component" value="Unassembled WGS sequence"/>
</dbReference>
<keyword evidence="3" id="KW-1185">Reference proteome</keyword>
<reference evidence="2 3" key="1">
    <citation type="submission" date="2023-10" db="EMBL/GenBank/DDBJ databases">
        <title>Characterization of rhizosphere-enriched actinobacteria from wheat plants lab-grown on chernevaya soil.</title>
        <authorList>
            <person name="Tikhonova E.N."/>
            <person name="Konopkin A."/>
            <person name="Kravchenko I.K."/>
        </authorList>
    </citation>
    <scope>NUCLEOTIDE SEQUENCE [LARGE SCALE GENOMIC DNA]</scope>
    <source>
        <strain evidence="2 3">RR29</strain>
    </source>
</reference>
<gene>
    <name evidence="2" type="ORF">R5A26_23125</name>
</gene>
<evidence type="ECO:0000313" key="2">
    <source>
        <dbReference type="EMBL" id="MDV7218846.1"/>
    </source>
</evidence>
<feature type="non-terminal residue" evidence="2">
    <location>
        <position position="1"/>
    </location>
</feature>
<proteinExistence type="predicted"/>
<feature type="compositionally biased region" description="Acidic residues" evidence="1">
    <location>
        <begin position="75"/>
        <end position="105"/>
    </location>
</feature>
<organism evidence="2 3">
    <name type="scientific">Streptomyces prunicolor</name>
    <dbReference type="NCBI Taxonomy" id="67348"/>
    <lineage>
        <taxon>Bacteria</taxon>
        <taxon>Bacillati</taxon>
        <taxon>Actinomycetota</taxon>
        <taxon>Actinomycetes</taxon>
        <taxon>Kitasatosporales</taxon>
        <taxon>Streptomycetaceae</taxon>
        <taxon>Streptomyces</taxon>
    </lineage>
</organism>
<evidence type="ECO:0000313" key="3">
    <source>
        <dbReference type="Proteomes" id="UP001187346"/>
    </source>
</evidence>
<name>A0ABU4FE42_9ACTN</name>